<protein>
    <submittedName>
        <fullName evidence="2">Uncharacterized protein</fullName>
    </submittedName>
</protein>
<comment type="caution">
    <text evidence="2">The sequence shown here is derived from an EMBL/GenBank/DDBJ whole genome shotgun (WGS) entry which is preliminary data.</text>
</comment>
<evidence type="ECO:0000313" key="2">
    <source>
        <dbReference type="EMBL" id="KAG2585561.1"/>
    </source>
</evidence>
<accession>A0A8T0RHQ8</accession>
<gene>
    <name evidence="2" type="ORF">PVAP13_6KG398233</name>
</gene>
<sequence>MVSPARKRLSESVEEVAGDGGEMIGVSNTKRAKVAVADGGMGSGSIIGRGAQQRLHRHQARQHHHQAPEGQAGGDPEGDEDCEKKTILLSRKLKHLFENRPTTANLKFSNERLTASLQKMINFEQGVLKQFETKGYALYEMDMEVAEDEDEDPLCGDG</sequence>
<dbReference type="AlphaFoldDB" id="A0A8T0RHQ8"/>
<feature type="region of interest" description="Disordered" evidence="1">
    <location>
        <begin position="1"/>
        <end position="24"/>
    </location>
</feature>
<evidence type="ECO:0000313" key="3">
    <source>
        <dbReference type="Proteomes" id="UP000823388"/>
    </source>
</evidence>
<name>A0A8T0RHQ8_PANVG</name>
<evidence type="ECO:0000256" key="1">
    <source>
        <dbReference type="SAM" id="MobiDB-lite"/>
    </source>
</evidence>
<feature type="region of interest" description="Disordered" evidence="1">
    <location>
        <begin position="39"/>
        <end position="82"/>
    </location>
</feature>
<organism evidence="2 3">
    <name type="scientific">Panicum virgatum</name>
    <name type="common">Blackwell switchgrass</name>
    <dbReference type="NCBI Taxonomy" id="38727"/>
    <lineage>
        <taxon>Eukaryota</taxon>
        <taxon>Viridiplantae</taxon>
        <taxon>Streptophyta</taxon>
        <taxon>Embryophyta</taxon>
        <taxon>Tracheophyta</taxon>
        <taxon>Spermatophyta</taxon>
        <taxon>Magnoliopsida</taxon>
        <taxon>Liliopsida</taxon>
        <taxon>Poales</taxon>
        <taxon>Poaceae</taxon>
        <taxon>PACMAD clade</taxon>
        <taxon>Panicoideae</taxon>
        <taxon>Panicodae</taxon>
        <taxon>Paniceae</taxon>
        <taxon>Panicinae</taxon>
        <taxon>Panicum</taxon>
        <taxon>Panicum sect. Hiantes</taxon>
    </lineage>
</organism>
<dbReference type="EMBL" id="CM029047">
    <property type="protein sequence ID" value="KAG2585561.1"/>
    <property type="molecule type" value="Genomic_DNA"/>
</dbReference>
<reference evidence="2 3" key="1">
    <citation type="submission" date="2020-05" db="EMBL/GenBank/DDBJ databases">
        <title>WGS assembly of Panicum virgatum.</title>
        <authorList>
            <person name="Lovell J.T."/>
            <person name="Jenkins J."/>
            <person name="Shu S."/>
            <person name="Juenger T.E."/>
            <person name="Schmutz J."/>
        </authorList>
    </citation>
    <scope>NUCLEOTIDE SEQUENCE [LARGE SCALE GENOMIC DNA]</scope>
    <source>
        <strain evidence="3">cv. AP13</strain>
    </source>
</reference>
<feature type="compositionally biased region" description="Basic residues" evidence="1">
    <location>
        <begin position="54"/>
        <end position="65"/>
    </location>
</feature>
<dbReference type="Proteomes" id="UP000823388">
    <property type="component" value="Chromosome 6K"/>
</dbReference>
<proteinExistence type="predicted"/>
<keyword evidence="3" id="KW-1185">Reference proteome</keyword>